<comment type="caution">
    <text evidence="3">The sequence shown here is derived from an EMBL/GenBank/DDBJ whole genome shotgun (WGS) entry which is preliminary data.</text>
</comment>
<dbReference type="Proteomes" id="UP000233469">
    <property type="component" value="Unassembled WGS sequence"/>
</dbReference>
<dbReference type="InterPro" id="IPR000719">
    <property type="entry name" value="Prot_kinase_dom"/>
</dbReference>
<keyword evidence="1" id="KW-0472">Membrane</keyword>
<name>A0A2N1MWT0_9GLOM</name>
<keyword evidence="1" id="KW-0812">Transmembrane</keyword>
<dbReference type="GO" id="GO:0004674">
    <property type="term" value="F:protein serine/threonine kinase activity"/>
    <property type="evidence" value="ECO:0007669"/>
    <property type="project" value="TreeGrafter"/>
</dbReference>
<dbReference type="AlphaFoldDB" id="A0A2N1MWT0"/>
<feature type="non-terminal residue" evidence="3">
    <location>
        <position position="1"/>
    </location>
</feature>
<dbReference type="PANTHER" id="PTHR44329">
    <property type="entry name" value="SERINE/THREONINE-PROTEIN KINASE TNNI3K-RELATED"/>
    <property type="match status" value="1"/>
</dbReference>
<proteinExistence type="predicted"/>
<evidence type="ECO:0000313" key="4">
    <source>
        <dbReference type="Proteomes" id="UP000233469"/>
    </source>
</evidence>
<dbReference type="PANTHER" id="PTHR44329:SF6">
    <property type="entry name" value="RECEPTOR-INTERACTING SERINE_THREONINE-PROTEIN KINASE 1"/>
    <property type="match status" value="1"/>
</dbReference>
<gene>
    <name evidence="3" type="ORF">RhiirC2_807675</name>
</gene>
<dbReference type="InterPro" id="IPR011009">
    <property type="entry name" value="Kinase-like_dom_sf"/>
</dbReference>
<keyword evidence="3" id="KW-0418">Kinase</keyword>
<dbReference type="SUPFAM" id="SSF56112">
    <property type="entry name" value="Protein kinase-like (PK-like)"/>
    <property type="match status" value="1"/>
</dbReference>
<dbReference type="VEuPathDB" id="FungiDB:RhiirFUN_024308"/>
<feature type="domain" description="Protein kinase" evidence="2">
    <location>
        <begin position="1"/>
        <end position="182"/>
    </location>
</feature>
<keyword evidence="1" id="KW-1133">Transmembrane helix</keyword>
<evidence type="ECO:0000313" key="3">
    <source>
        <dbReference type="EMBL" id="PKK66132.1"/>
    </source>
</evidence>
<keyword evidence="3" id="KW-0808">Transferase</keyword>
<dbReference type="InterPro" id="IPR001245">
    <property type="entry name" value="Ser-Thr/Tyr_kinase_cat_dom"/>
</dbReference>
<feature type="transmembrane region" description="Helical" evidence="1">
    <location>
        <begin position="189"/>
        <end position="208"/>
    </location>
</feature>
<dbReference type="Gene3D" id="1.10.510.10">
    <property type="entry name" value="Transferase(Phosphotransferase) domain 1"/>
    <property type="match status" value="1"/>
</dbReference>
<sequence length="209" mass="24379">LLIMEYANDGDLQNYLKNNFKNLTWNDKKKLAFQIADGLNYLHNENILHRDLHSKNIVIHESNAKITDFGISKNQNSLASTAYVGNFGVIAYMEPNRFIDPNFEYTKSSDIYSFGVLMWEISRGKPPDNSNIIFPIINIHKATVFGTPKEYENLYRNCWNQEPKQRPTINEILDEFKKMGFVNDVTSKLVKGIYLLFIFIYLFILIIYC</sequence>
<organism evidence="3 4">
    <name type="scientific">Rhizophagus irregularis</name>
    <dbReference type="NCBI Taxonomy" id="588596"/>
    <lineage>
        <taxon>Eukaryota</taxon>
        <taxon>Fungi</taxon>
        <taxon>Fungi incertae sedis</taxon>
        <taxon>Mucoromycota</taxon>
        <taxon>Glomeromycotina</taxon>
        <taxon>Glomeromycetes</taxon>
        <taxon>Glomerales</taxon>
        <taxon>Glomeraceae</taxon>
        <taxon>Rhizophagus</taxon>
    </lineage>
</organism>
<dbReference type="EMBL" id="LLXL01001140">
    <property type="protein sequence ID" value="PKK66132.1"/>
    <property type="molecule type" value="Genomic_DNA"/>
</dbReference>
<reference evidence="3 4" key="1">
    <citation type="submission" date="2016-04" db="EMBL/GenBank/DDBJ databases">
        <title>Genome analyses suggest a sexual origin of heterokaryosis in a supposedly ancient asexual fungus.</title>
        <authorList>
            <person name="Ropars J."/>
            <person name="Sedzielewska K."/>
            <person name="Noel J."/>
            <person name="Charron P."/>
            <person name="Farinelli L."/>
            <person name="Marton T."/>
            <person name="Kruger M."/>
            <person name="Pelin A."/>
            <person name="Brachmann A."/>
            <person name="Corradi N."/>
        </authorList>
    </citation>
    <scope>NUCLEOTIDE SEQUENCE [LARGE SCALE GENOMIC DNA]</scope>
    <source>
        <strain evidence="3 4">C2</strain>
    </source>
</reference>
<dbReference type="InterPro" id="IPR051681">
    <property type="entry name" value="Ser/Thr_Kinases-Pseudokinases"/>
</dbReference>
<dbReference type="VEuPathDB" id="FungiDB:FUN_024960"/>
<dbReference type="Pfam" id="PF07714">
    <property type="entry name" value="PK_Tyr_Ser-Thr"/>
    <property type="match status" value="1"/>
</dbReference>
<dbReference type="PROSITE" id="PS50011">
    <property type="entry name" value="PROTEIN_KINASE_DOM"/>
    <property type="match status" value="1"/>
</dbReference>
<evidence type="ECO:0000256" key="1">
    <source>
        <dbReference type="SAM" id="Phobius"/>
    </source>
</evidence>
<dbReference type="GO" id="GO:0005524">
    <property type="term" value="F:ATP binding"/>
    <property type="evidence" value="ECO:0007669"/>
    <property type="project" value="InterPro"/>
</dbReference>
<reference evidence="3 4" key="2">
    <citation type="submission" date="2017-10" db="EMBL/GenBank/DDBJ databases">
        <title>Extensive intraspecific genome diversity in a model arbuscular mycorrhizal fungus.</title>
        <authorList>
            <person name="Chen E.C.H."/>
            <person name="Morin E."/>
            <person name="Baudet D."/>
            <person name="Noel J."/>
            <person name="Ndikumana S."/>
            <person name="Charron P."/>
            <person name="St-Onge C."/>
            <person name="Giorgi J."/>
            <person name="Grigoriev I.V."/>
            <person name="Roux C."/>
            <person name="Martin F.M."/>
            <person name="Corradi N."/>
        </authorList>
    </citation>
    <scope>NUCLEOTIDE SEQUENCE [LARGE SCALE GENOMIC DNA]</scope>
    <source>
        <strain evidence="3 4">C2</strain>
    </source>
</reference>
<dbReference type="PRINTS" id="PR00109">
    <property type="entry name" value="TYRKINASE"/>
</dbReference>
<protein>
    <submittedName>
        <fullName evidence="3">Kinase-like protein</fullName>
    </submittedName>
</protein>
<accession>A0A2N1MWT0</accession>
<evidence type="ECO:0000259" key="2">
    <source>
        <dbReference type="PROSITE" id="PS50011"/>
    </source>
</evidence>